<dbReference type="STRING" id="343013.SAMN04489707_11132"/>
<evidence type="ECO:0000259" key="1">
    <source>
        <dbReference type="Pfam" id="PF11740"/>
    </source>
</evidence>
<reference evidence="2 3" key="1">
    <citation type="submission" date="2016-10" db="EMBL/GenBank/DDBJ databases">
        <authorList>
            <person name="de Groot N.N."/>
        </authorList>
    </citation>
    <scope>NUCLEOTIDE SEQUENCE [LARGE SCALE GENOMIC DNA]</scope>
    <source>
        <strain evidence="2 3">R-24608</strain>
    </source>
</reference>
<keyword evidence="3" id="KW-1185">Reference proteome</keyword>
<dbReference type="Proteomes" id="UP000183656">
    <property type="component" value="Unassembled WGS sequence"/>
</dbReference>
<dbReference type="AlphaFoldDB" id="A0A1I7L040"/>
<accession>A0A1I7L040</accession>
<dbReference type="GO" id="GO:0003677">
    <property type="term" value="F:DNA binding"/>
    <property type="evidence" value="ECO:0007669"/>
    <property type="project" value="UniProtKB-KW"/>
</dbReference>
<evidence type="ECO:0000313" key="3">
    <source>
        <dbReference type="Proteomes" id="UP000183656"/>
    </source>
</evidence>
<protein>
    <submittedName>
        <fullName evidence="2">Replication region DNA-binding N-term</fullName>
    </submittedName>
</protein>
<dbReference type="Pfam" id="PF11740">
    <property type="entry name" value="KfrA_N"/>
    <property type="match status" value="1"/>
</dbReference>
<dbReference type="RefSeq" id="WP_175537991.1">
    <property type="nucleotide sequence ID" value="NZ_FPBX01000113.1"/>
</dbReference>
<gene>
    <name evidence="2" type="ORF">SAMN04489707_11132</name>
</gene>
<proteinExistence type="predicted"/>
<organism evidence="2 3">
    <name type="scientific">Paenacidovorax caeni</name>
    <dbReference type="NCBI Taxonomy" id="343013"/>
    <lineage>
        <taxon>Bacteria</taxon>
        <taxon>Pseudomonadati</taxon>
        <taxon>Pseudomonadota</taxon>
        <taxon>Betaproteobacteria</taxon>
        <taxon>Burkholderiales</taxon>
        <taxon>Comamonadaceae</taxon>
        <taxon>Paenacidovorax</taxon>
    </lineage>
</organism>
<feature type="domain" description="KfrA N-terminal DNA-binding" evidence="1">
    <location>
        <begin position="39"/>
        <end position="145"/>
    </location>
</feature>
<evidence type="ECO:0000313" key="2">
    <source>
        <dbReference type="EMBL" id="SFV03093.1"/>
    </source>
</evidence>
<name>A0A1I7L040_9BURK</name>
<dbReference type="InterPro" id="IPR021104">
    <property type="entry name" value="KfrA_DNA-bd_N"/>
</dbReference>
<dbReference type="EMBL" id="FPBX01000113">
    <property type="protein sequence ID" value="SFV03093.1"/>
    <property type="molecule type" value="Genomic_DNA"/>
</dbReference>
<sequence>MQEKTPIATDEVRQAIDEALARLPGTATRKDKTRLVASLLFLEHGIYPSAKVVLDHTRQGSLTDINSDLRQFWADLRDRMRAKVSAPFLPQDLLDRYAEALSGLWDLALAKANDELQAQRQEAAESVKLAQAEASDALRNRQLAEE</sequence>
<keyword evidence="2" id="KW-0238">DNA-binding</keyword>
<feature type="non-terminal residue" evidence="2">
    <location>
        <position position="146"/>
    </location>
</feature>